<comment type="function">
    <text evidence="2 12">Catalyzes the synthesis of 5,6-dihydrouridine (D), a modified base found in the D-loop of most tRNAs, via the reduction of the C5-C6 double bond in target uridines.</text>
</comment>
<keyword evidence="6 12" id="KW-0819">tRNA processing</keyword>
<comment type="cofactor">
    <cofactor evidence="1 12 14">
        <name>FMN</name>
        <dbReference type="ChEBI" id="CHEBI:58210"/>
    </cofactor>
</comment>
<evidence type="ECO:0000256" key="1">
    <source>
        <dbReference type="ARBA" id="ARBA00001917"/>
    </source>
</evidence>
<evidence type="ECO:0000313" key="17">
    <source>
        <dbReference type="EMBL" id="QKO30081.1"/>
    </source>
</evidence>
<dbReference type="Pfam" id="PF01207">
    <property type="entry name" value="Dus"/>
    <property type="match status" value="1"/>
</dbReference>
<keyword evidence="5 12" id="KW-0288">FMN</keyword>
<evidence type="ECO:0000256" key="7">
    <source>
        <dbReference type="ARBA" id="ARBA00022857"/>
    </source>
</evidence>
<evidence type="ECO:0000259" key="15">
    <source>
        <dbReference type="Pfam" id="PF01207"/>
    </source>
</evidence>
<dbReference type="EC" id="1.3.1.-" evidence="12"/>
<feature type="domain" description="DUS-like FMN-binding" evidence="15">
    <location>
        <begin position="14"/>
        <end position="308"/>
    </location>
</feature>
<evidence type="ECO:0000256" key="3">
    <source>
        <dbReference type="ARBA" id="ARBA00022555"/>
    </source>
</evidence>
<evidence type="ECO:0000256" key="11">
    <source>
        <dbReference type="ARBA" id="ARBA00048802"/>
    </source>
</evidence>
<dbReference type="GO" id="GO:0017150">
    <property type="term" value="F:tRNA dihydrouridine synthase activity"/>
    <property type="evidence" value="ECO:0007669"/>
    <property type="project" value="InterPro"/>
</dbReference>
<reference evidence="18 19" key="1">
    <citation type="submission" date="2019-11" db="EMBL/GenBank/DDBJ databases">
        <authorList>
            <person name="Ren C."/>
            <person name="Wang H."/>
            <person name="Xu Y."/>
        </authorList>
    </citation>
    <scope>NUCLEOTIDE SEQUENCE [LARGE SCALE GENOMIC DNA]</scope>
    <source>
        <strain evidence="19">JNU-WLY1368</strain>
        <strain evidence="16 18">LBM 19010</strain>
    </source>
</reference>
<name>A0A859DML4_9FIRM</name>
<feature type="binding site" evidence="14">
    <location>
        <position position="140"/>
    </location>
    <ligand>
        <name>FMN</name>
        <dbReference type="ChEBI" id="CHEBI:58210"/>
    </ligand>
</feature>
<dbReference type="AlphaFoldDB" id="A0A859DML4"/>
<comment type="catalytic activity">
    <reaction evidence="10">
        <text>a 5,6-dihydrouridine in tRNA + NADP(+) = a uridine in tRNA + NADPH + H(+)</text>
        <dbReference type="Rhea" id="RHEA:23624"/>
        <dbReference type="Rhea" id="RHEA-COMP:13339"/>
        <dbReference type="Rhea" id="RHEA-COMP:13887"/>
        <dbReference type="ChEBI" id="CHEBI:15378"/>
        <dbReference type="ChEBI" id="CHEBI:57783"/>
        <dbReference type="ChEBI" id="CHEBI:58349"/>
        <dbReference type="ChEBI" id="CHEBI:65315"/>
        <dbReference type="ChEBI" id="CHEBI:74443"/>
    </reaction>
</comment>
<dbReference type="EMBL" id="CP046051">
    <property type="protein sequence ID" value="QKN23237.1"/>
    <property type="molecule type" value="Genomic_DNA"/>
</dbReference>
<reference evidence="17" key="3">
    <citation type="journal article" date="2022" name="Int. J. Syst. Evol. Microbiol.">
        <title>Caproicibacterium lactatifermentans sp. nov., isolated from pit clay used for the production of Chinese strong aroma-type liquor.</title>
        <authorList>
            <person name="Wang H."/>
            <person name="Gu Y."/>
            <person name="Zhao D."/>
            <person name="Qiao Z."/>
            <person name="Zheng J."/>
            <person name="Gao J."/>
            <person name="Ren C."/>
            <person name="Xu Y."/>
        </authorList>
    </citation>
    <scope>NUCLEOTIDE SEQUENCE</scope>
    <source>
        <strain evidence="17">JNU-WLY1368</strain>
    </source>
</reference>
<feature type="active site" description="Proton donor" evidence="13">
    <location>
        <position position="101"/>
    </location>
</feature>
<dbReference type="NCBIfam" id="TIGR00737">
    <property type="entry name" value="nifR3_yhdG"/>
    <property type="match status" value="1"/>
</dbReference>
<dbReference type="SUPFAM" id="SSF51395">
    <property type="entry name" value="FMN-linked oxidoreductases"/>
    <property type="match status" value="1"/>
</dbReference>
<dbReference type="RefSeq" id="WP_086036608.1">
    <property type="nucleotide sequence ID" value="NZ_CP046051.1"/>
</dbReference>
<dbReference type="InterPro" id="IPR035587">
    <property type="entry name" value="DUS-like_FMN-bd"/>
</dbReference>
<organism evidence="16 18">
    <name type="scientific">Caproicibacterium lactatifermentans</name>
    <dbReference type="NCBI Taxonomy" id="2666138"/>
    <lineage>
        <taxon>Bacteria</taxon>
        <taxon>Bacillati</taxon>
        <taxon>Bacillota</taxon>
        <taxon>Clostridia</taxon>
        <taxon>Eubacteriales</taxon>
        <taxon>Oscillospiraceae</taxon>
        <taxon>Caproicibacterium</taxon>
    </lineage>
</organism>
<dbReference type="InterPro" id="IPR013785">
    <property type="entry name" value="Aldolase_TIM"/>
</dbReference>
<evidence type="ECO:0000256" key="13">
    <source>
        <dbReference type="PIRSR" id="PIRSR006621-1"/>
    </source>
</evidence>
<feature type="binding site" evidence="14">
    <location>
        <position position="71"/>
    </location>
    <ligand>
        <name>FMN</name>
        <dbReference type="ChEBI" id="CHEBI:58210"/>
    </ligand>
</feature>
<evidence type="ECO:0000256" key="12">
    <source>
        <dbReference type="PIRNR" id="PIRNR006621"/>
    </source>
</evidence>
<dbReference type="Proteomes" id="UP000509623">
    <property type="component" value="Chromosome"/>
</dbReference>
<feature type="binding site" evidence="14">
    <location>
        <position position="170"/>
    </location>
    <ligand>
        <name>FMN</name>
        <dbReference type="ChEBI" id="CHEBI:58210"/>
    </ligand>
</feature>
<keyword evidence="14" id="KW-0547">Nucleotide-binding</keyword>
<keyword evidence="3" id="KW-0820">tRNA-binding</keyword>
<dbReference type="InterPro" id="IPR018517">
    <property type="entry name" value="tRNA_hU_synthase_CS"/>
</dbReference>
<evidence type="ECO:0000256" key="8">
    <source>
        <dbReference type="ARBA" id="ARBA00022884"/>
    </source>
</evidence>
<evidence type="ECO:0000256" key="9">
    <source>
        <dbReference type="ARBA" id="ARBA00023002"/>
    </source>
</evidence>
<protein>
    <recommendedName>
        <fullName evidence="12">tRNA-dihydrouridine synthase</fullName>
        <ecNumber evidence="12">1.3.1.-</ecNumber>
    </recommendedName>
</protein>
<evidence type="ECO:0000256" key="10">
    <source>
        <dbReference type="ARBA" id="ARBA00048205"/>
    </source>
</evidence>
<feature type="binding site" evidence="14">
    <location>
        <begin position="225"/>
        <end position="226"/>
    </location>
    <ligand>
        <name>FMN</name>
        <dbReference type="ChEBI" id="CHEBI:58210"/>
    </ligand>
</feature>
<evidence type="ECO:0000256" key="5">
    <source>
        <dbReference type="ARBA" id="ARBA00022643"/>
    </source>
</evidence>
<reference evidence="17" key="2">
    <citation type="journal article" date="2021" name="Appl. Environ. Microbiol.">
        <title>Adaptability of a Caproate-Producing Bacterium Contributes to Its Dominance in an Anaerobic Fermentation System.</title>
        <authorList>
            <person name="Wang H."/>
            <person name="Gu Y."/>
            <person name="Zhou W."/>
            <person name="Zhao D."/>
            <person name="Qiao Z."/>
            <person name="Zheng J."/>
            <person name="Gao J."/>
            <person name="Chen X."/>
            <person name="Ren C."/>
            <person name="Xu Y."/>
        </authorList>
    </citation>
    <scope>NUCLEOTIDE SEQUENCE</scope>
    <source>
        <strain evidence="17">JNU-WLY1368</strain>
    </source>
</reference>
<sequence length="332" mass="36108">MLKIGNVELTGRALLAPMAGVTDRAFREMCIRFGAGYCVTEMVSSKALQYHDKKTAALMEIGPKEHPCGLQIFGSEPDTMAQAAKQALAFSPDIIDINMGCPVPKINASGSGAALMKQPELCAEIVAAVKNAVNVPVTVKMRTGWDSGSINAVEVAKACADAGADAITVHARTKMQMYRPGVDWRVIRAVKRAVNVPVIGNGDVTGPVSAAHLLEQTGCDAVMIGRSAMGNPWIFQQINAALQNQVEIVPEPGIYQRLTVMLEHISKMVEYKGEHHAMREARKHVSWYLHGLRGAAQFRRWAGELETFHDLELLARDVLAENLNVSPPDCER</sequence>
<proteinExistence type="inferred from homology"/>
<gene>
    <name evidence="16" type="primary">dusB</name>
    <name evidence="16" type="ORF">GJQ69_01280</name>
    <name evidence="17" type="ORF">GKP14_03070</name>
</gene>
<keyword evidence="7" id="KW-0521">NADP</keyword>
<evidence type="ECO:0000256" key="4">
    <source>
        <dbReference type="ARBA" id="ARBA00022630"/>
    </source>
</evidence>
<keyword evidence="19" id="KW-1185">Reference proteome</keyword>
<feature type="binding site" evidence="14">
    <location>
        <begin position="17"/>
        <end position="19"/>
    </location>
    <ligand>
        <name>FMN</name>
        <dbReference type="ChEBI" id="CHEBI:58210"/>
    </ligand>
</feature>
<evidence type="ECO:0000313" key="18">
    <source>
        <dbReference type="Proteomes" id="UP000501316"/>
    </source>
</evidence>
<dbReference type="Proteomes" id="UP000501316">
    <property type="component" value="Chromosome"/>
</dbReference>
<dbReference type="KEGG" id="clf:GJQ69_01280"/>
<keyword evidence="9 12" id="KW-0560">Oxidoreductase</keyword>
<evidence type="ECO:0000256" key="6">
    <source>
        <dbReference type="ARBA" id="ARBA00022694"/>
    </source>
</evidence>
<comment type="similarity">
    <text evidence="12">Belongs to the dus family.</text>
</comment>
<dbReference type="PANTHER" id="PTHR45846">
    <property type="entry name" value="TRNA-DIHYDROURIDINE(47) SYNTHASE [NAD(P)(+)]-LIKE"/>
    <property type="match status" value="1"/>
</dbReference>
<dbReference type="GO" id="GO:0050660">
    <property type="term" value="F:flavin adenine dinucleotide binding"/>
    <property type="evidence" value="ECO:0007669"/>
    <property type="project" value="InterPro"/>
</dbReference>
<evidence type="ECO:0000313" key="16">
    <source>
        <dbReference type="EMBL" id="QKN23237.1"/>
    </source>
</evidence>
<dbReference type="InterPro" id="IPR024036">
    <property type="entry name" value="tRNA-dHydroUridine_Synthase_C"/>
</dbReference>
<evidence type="ECO:0000256" key="14">
    <source>
        <dbReference type="PIRSR" id="PIRSR006621-2"/>
    </source>
</evidence>
<keyword evidence="8" id="KW-0694">RNA-binding</keyword>
<keyword evidence="4 12" id="KW-0285">Flavoprotein</keyword>
<accession>A0A859DML4</accession>
<evidence type="ECO:0000256" key="2">
    <source>
        <dbReference type="ARBA" id="ARBA00002790"/>
    </source>
</evidence>
<dbReference type="Gene3D" id="3.20.20.70">
    <property type="entry name" value="Aldolase class I"/>
    <property type="match status" value="1"/>
</dbReference>
<evidence type="ECO:0000313" key="19">
    <source>
        <dbReference type="Proteomes" id="UP000509623"/>
    </source>
</evidence>
<dbReference type="GO" id="GO:0000049">
    <property type="term" value="F:tRNA binding"/>
    <property type="evidence" value="ECO:0007669"/>
    <property type="project" value="UniProtKB-KW"/>
</dbReference>
<dbReference type="PANTHER" id="PTHR45846:SF1">
    <property type="entry name" value="TRNA-DIHYDROURIDINE(47) SYNTHASE [NAD(P)(+)]-LIKE"/>
    <property type="match status" value="1"/>
</dbReference>
<dbReference type="Gene3D" id="1.10.1200.80">
    <property type="entry name" value="Putative flavin oxidoreducatase, domain 2"/>
    <property type="match status" value="1"/>
</dbReference>
<dbReference type="InterPro" id="IPR004652">
    <property type="entry name" value="DusB-like"/>
</dbReference>
<dbReference type="CDD" id="cd02801">
    <property type="entry name" value="DUS_like_FMN"/>
    <property type="match status" value="1"/>
</dbReference>
<dbReference type="PIRSF" id="PIRSF006621">
    <property type="entry name" value="Dus"/>
    <property type="match status" value="1"/>
</dbReference>
<dbReference type="EMBL" id="CP046161">
    <property type="protein sequence ID" value="QKO30081.1"/>
    <property type="molecule type" value="Genomic_DNA"/>
</dbReference>
<dbReference type="InterPro" id="IPR001269">
    <property type="entry name" value="DUS_fam"/>
</dbReference>
<comment type="catalytic activity">
    <reaction evidence="11">
        <text>a 5,6-dihydrouridine in tRNA + NAD(+) = a uridine in tRNA + NADH + H(+)</text>
        <dbReference type="Rhea" id="RHEA:54452"/>
        <dbReference type="Rhea" id="RHEA-COMP:13339"/>
        <dbReference type="Rhea" id="RHEA-COMP:13887"/>
        <dbReference type="ChEBI" id="CHEBI:15378"/>
        <dbReference type="ChEBI" id="CHEBI:57540"/>
        <dbReference type="ChEBI" id="CHEBI:57945"/>
        <dbReference type="ChEBI" id="CHEBI:65315"/>
        <dbReference type="ChEBI" id="CHEBI:74443"/>
    </reaction>
</comment>
<dbReference type="PROSITE" id="PS01136">
    <property type="entry name" value="UPF0034"/>
    <property type="match status" value="1"/>
</dbReference>